<dbReference type="AlphaFoldDB" id="A0A2N0ZEN4"/>
<sequence>MNVIGKIIASAFVIAAVTELARRFPAYGGIIAALPLVSLLSMIWLYVQGETATVLSKFALGVLWGLPGTIVLLFIVYFALKHSLHLYFSISLGIAGWLIFMFLQDVIVKSFKLY</sequence>
<keyword evidence="1" id="KW-1133">Transmembrane helix</keyword>
<accession>A0A2N0ZEN4</accession>
<feature type="transmembrane region" description="Helical" evidence="1">
    <location>
        <begin position="86"/>
        <end position="108"/>
    </location>
</feature>
<dbReference type="RefSeq" id="WP_066194916.1">
    <property type="nucleotide sequence ID" value="NZ_JAFDQP010000008.1"/>
</dbReference>
<dbReference type="EMBL" id="PISD01000034">
    <property type="protein sequence ID" value="PKG27974.1"/>
    <property type="molecule type" value="Genomic_DNA"/>
</dbReference>
<dbReference type="NCBIfam" id="NF006750">
    <property type="entry name" value="PRK09272.1-3"/>
    <property type="match status" value="1"/>
</dbReference>
<keyword evidence="3" id="KW-1185">Reference proteome</keyword>
<gene>
    <name evidence="2" type="ORF">CWS20_16450</name>
</gene>
<dbReference type="Proteomes" id="UP000233343">
    <property type="component" value="Unassembled WGS sequence"/>
</dbReference>
<name>A0A2N0ZEN4_9BACI</name>
<keyword evidence="1" id="KW-0812">Transmembrane</keyword>
<dbReference type="Pfam" id="PF11345">
    <property type="entry name" value="DUF3147"/>
    <property type="match status" value="1"/>
</dbReference>
<evidence type="ECO:0000313" key="3">
    <source>
        <dbReference type="Proteomes" id="UP000233343"/>
    </source>
</evidence>
<reference evidence="2 3" key="1">
    <citation type="journal article" date="2010" name="Int. J. Syst. Evol. Microbiol.">
        <title>Bacillus horneckiae sp. nov., isolated from a spacecraft-assembly clean room.</title>
        <authorList>
            <person name="Vaishampayan P."/>
            <person name="Probst A."/>
            <person name="Krishnamurthi S."/>
            <person name="Ghosh S."/>
            <person name="Osman S."/>
            <person name="McDowall A."/>
            <person name="Ruckmani A."/>
            <person name="Mayilraj S."/>
            <person name="Venkateswaran K."/>
        </authorList>
    </citation>
    <scope>NUCLEOTIDE SEQUENCE [LARGE SCALE GENOMIC DNA]</scope>
    <source>
        <strain evidence="3">1PO1SC</strain>
    </source>
</reference>
<proteinExistence type="predicted"/>
<organism evidence="2 3">
    <name type="scientific">Cytobacillus horneckiae</name>
    <dbReference type="NCBI Taxonomy" id="549687"/>
    <lineage>
        <taxon>Bacteria</taxon>
        <taxon>Bacillati</taxon>
        <taxon>Bacillota</taxon>
        <taxon>Bacilli</taxon>
        <taxon>Bacillales</taxon>
        <taxon>Bacillaceae</taxon>
        <taxon>Cytobacillus</taxon>
    </lineage>
</organism>
<dbReference type="InterPro" id="IPR021493">
    <property type="entry name" value="DUF3147"/>
</dbReference>
<protein>
    <recommendedName>
        <fullName evidence="4">DUF3147 domain-containing protein</fullName>
    </recommendedName>
</protein>
<feature type="transmembrane region" description="Helical" evidence="1">
    <location>
        <begin position="58"/>
        <end position="80"/>
    </location>
</feature>
<evidence type="ECO:0000313" key="2">
    <source>
        <dbReference type="EMBL" id="PKG27974.1"/>
    </source>
</evidence>
<comment type="caution">
    <text evidence="2">The sequence shown here is derived from an EMBL/GenBank/DDBJ whole genome shotgun (WGS) entry which is preliminary data.</text>
</comment>
<feature type="transmembrane region" description="Helical" evidence="1">
    <location>
        <begin position="26"/>
        <end position="46"/>
    </location>
</feature>
<evidence type="ECO:0008006" key="4">
    <source>
        <dbReference type="Google" id="ProtNLM"/>
    </source>
</evidence>
<evidence type="ECO:0000256" key="1">
    <source>
        <dbReference type="SAM" id="Phobius"/>
    </source>
</evidence>
<keyword evidence="1" id="KW-0472">Membrane</keyword>